<dbReference type="EMBL" id="JAWJWE010000039">
    <property type="protein sequence ID" value="KAK6621042.1"/>
    <property type="molecule type" value="Genomic_DNA"/>
</dbReference>
<evidence type="ECO:0000313" key="2">
    <source>
        <dbReference type="Proteomes" id="UP001372834"/>
    </source>
</evidence>
<sequence length="81" mass="8820">MKGCGKTLVSQDVLFSMAFLGTRNGRKVSSEPRDRVCQVWQEQGAHIRRHPGGVSLALLDLKIPEAFPDQPGSGSSPLFPE</sequence>
<organism evidence="1 2">
    <name type="scientific">Polyplax serrata</name>
    <name type="common">Common mouse louse</name>
    <dbReference type="NCBI Taxonomy" id="468196"/>
    <lineage>
        <taxon>Eukaryota</taxon>
        <taxon>Metazoa</taxon>
        <taxon>Ecdysozoa</taxon>
        <taxon>Arthropoda</taxon>
        <taxon>Hexapoda</taxon>
        <taxon>Insecta</taxon>
        <taxon>Pterygota</taxon>
        <taxon>Neoptera</taxon>
        <taxon>Paraneoptera</taxon>
        <taxon>Psocodea</taxon>
        <taxon>Troctomorpha</taxon>
        <taxon>Phthiraptera</taxon>
        <taxon>Anoplura</taxon>
        <taxon>Polyplacidae</taxon>
        <taxon>Polyplax</taxon>
    </lineage>
</organism>
<reference evidence="1 2" key="1">
    <citation type="submission" date="2023-10" db="EMBL/GenBank/DDBJ databases">
        <title>Genomes of two closely related lineages of the louse Polyplax serrata with different host specificities.</title>
        <authorList>
            <person name="Martinu J."/>
            <person name="Tarabai H."/>
            <person name="Stefka J."/>
            <person name="Hypsa V."/>
        </authorList>
    </citation>
    <scope>NUCLEOTIDE SEQUENCE [LARGE SCALE GENOMIC DNA]</scope>
    <source>
        <strain evidence="1">HR10_N</strain>
    </source>
</reference>
<name>A0AAN8P8X1_POLSC</name>
<proteinExistence type="predicted"/>
<comment type="caution">
    <text evidence="1">The sequence shown here is derived from an EMBL/GenBank/DDBJ whole genome shotgun (WGS) entry which is preliminary data.</text>
</comment>
<dbReference type="Proteomes" id="UP001372834">
    <property type="component" value="Unassembled WGS sequence"/>
</dbReference>
<accession>A0AAN8P8X1</accession>
<gene>
    <name evidence="1" type="ORF">RUM43_011345</name>
</gene>
<protein>
    <submittedName>
        <fullName evidence="1">Uncharacterized protein</fullName>
    </submittedName>
</protein>
<dbReference type="AlphaFoldDB" id="A0AAN8P8X1"/>
<evidence type="ECO:0000313" key="1">
    <source>
        <dbReference type="EMBL" id="KAK6621042.1"/>
    </source>
</evidence>